<gene>
    <name evidence="10" type="ORF">Nepgr_022830</name>
</gene>
<organism evidence="10 11">
    <name type="scientific">Nepenthes gracilis</name>
    <name type="common">Slender pitcher plant</name>
    <dbReference type="NCBI Taxonomy" id="150966"/>
    <lineage>
        <taxon>Eukaryota</taxon>
        <taxon>Viridiplantae</taxon>
        <taxon>Streptophyta</taxon>
        <taxon>Embryophyta</taxon>
        <taxon>Tracheophyta</taxon>
        <taxon>Spermatophyta</taxon>
        <taxon>Magnoliopsida</taxon>
        <taxon>eudicotyledons</taxon>
        <taxon>Gunneridae</taxon>
        <taxon>Pentapetalae</taxon>
        <taxon>Caryophyllales</taxon>
        <taxon>Nepenthaceae</taxon>
        <taxon>Nepenthes</taxon>
    </lineage>
</organism>
<evidence type="ECO:0000256" key="5">
    <source>
        <dbReference type="ARBA" id="ARBA00022692"/>
    </source>
</evidence>
<name>A0AAD3SZS7_NEPGR</name>
<dbReference type="EMBL" id="BSYO01000022">
    <property type="protein sequence ID" value="GMH20988.1"/>
    <property type="molecule type" value="Genomic_DNA"/>
</dbReference>
<feature type="transmembrane region" description="Helical" evidence="8">
    <location>
        <begin position="188"/>
        <end position="207"/>
    </location>
</feature>
<keyword evidence="6 8" id="KW-1133">Transmembrane helix</keyword>
<keyword evidence="5 8" id="KW-0812">Transmembrane</keyword>
<reference evidence="10" key="1">
    <citation type="submission" date="2023-05" db="EMBL/GenBank/DDBJ databases">
        <title>Nepenthes gracilis genome sequencing.</title>
        <authorList>
            <person name="Fukushima K."/>
        </authorList>
    </citation>
    <scope>NUCLEOTIDE SEQUENCE</scope>
    <source>
        <strain evidence="10">SING2019-196</strain>
    </source>
</reference>
<dbReference type="Proteomes" id="UP001279734">
    <property type="component" value="Unassembled WGS sequence"/>
</dbReference>
<evidence type="ECO:0000256" key="2">
    <source>
        <dbReference type="ARBA" id="ARBA00007651"/>
    </source>
</evidence>
<feature type="transmembrane region" description="Helical" evidence="8">
    <location>
        <begin position="134"/>
        <end position="160"/>
    </location>
</feature>
<comment type="caution">
    <text evidence="10">The sequence shown here is derived from an EMBL/GenBank/DDBJ whole genome shotgun (WGS) entry which is preliminary data.</text>
</comment>
<accession>A0AAD3SZS7</accession>
<feature type="domain" description="Casparian strip membrane protein" evidence="9">
    <location>
        <begin position="46"/>
        <end position="199"/>
    </location>
</feature>
<dbReference type="AlphaFoldDB" id="A0AAD3SZS7"/>
<comment type="subunit">
    <text evidence="3 8">Homodimer and heterodimers.</text>
</comment>
<dbReference type="InterPro" id="IPR006702">
    <property type="entry name" value="CASP_dom"/>
</dbReference>
<dbReference type="InterPro" id="IPR044173">
    <property type="entry name" value="CASPL"/>
</dbReference>
<sequence>MKDLPSTAYHLTCSTVFMAQEGDGNHEKPGAASGYGSLGPRLISKRRDMILILLRFMALLATTSGTIVMALNRETKTFVVGTIGTTPIKATLTAKFQHTPANIFFVVANGWATLHNMLMLVIETYGRDLDFKGLRCVAIASLDTMIFALVAAGASSAAFIAEIAKNGNSHAAWNKICDKFETFCHHGGAAIIASFVGLALLSAISVISNFKLQKQKTTVGSVDAM</sequence>
<evidence type="ECO:0000259" key="9">
    <source>
        <dbReference type="Pfam" id="PF04535"/>
    </source>
</evidence>
<evidence type="ECO:0000313" key="10">
    <source>
        <dbReference type="EMBL" id="GMH20988.1"/>
    </source>
</evidence>
<proteinExistence type="inferred from homology"/>
<keyword evidence="4 8" id="KW-1003">Cell membrane</keyword>
<evidence type="ECO:0000313" key="11">
    <source>
        <dbReference type="Proteomes" id="UP001279734"/>
    </source>
</evidence>
<dbReference type="GO" id="GO:0005886">
    <property type="term" value="C:plasma membrane"/>
    <property type="evidence" value="ECO:0007669"/>
    <property type="project" value="UniProtKB-SubCell"/>
</dbReference>
<evidence type="ECO:0000256" key="3">
    <source>
        <dbReference type="ARBA" id="ARBA00011489"/>
    </source>
</evidence>
<dbReference type="PANTHER" id="PTHR36488:SF8">
    <property type="entry name" value="CASP-LIKE PROTEIN 1U1"/>
    <property type="match status" value="1"/>
</dbReference>
<dbReference type="NCBIfam" id="TIGR01569">
    <property type="entry name" value="A_tha_TIGR01569"/>
    <property type="match status" value="1"/>
</dbReference>
<dbReference type="InterPro" id="IPR006459">
    <property type="entry name" value="CASP/CASPL"/>
</dbReference>
<dbReference type="Pfam" id="PF04535">
    <property type="entry name" value="CASP_dom"/>
    <property type="match status" value="1"/>
</dbReference>
<evidence type="ECO:0000256" key="4">
    <source>
        <dbReference type="ARBA" id="ARBA00022475"/>
    </source>
</evidence>
<evidence type="ECO:0000256" key="6">
    <source>
        <dbReference type="ARBA" id="ARBA00022989"/>
    </source>
</evidence>
<keyword evidence="11" id="KW-1185">Reference proteome</keyword>
<comment type="subcellular location">
    <subcellularLocation>
        <location evidence="1 8">Cell membrane</location>
        <topology evidence="1 8">Multi-pass membrane protein</topology>
    </subcellularLocation>
</comment>
<evidence type="ECO:0000256" key="7">
    <source>
        <dbReference type="ARBA" id="ARBA00023136"/>
    </source>
</evidence>
<feature type="transmembrane region" description="Helical" evidence="8">
    <location>
        <begin position="103"/>
        <end position="122"/>
    </location>
</feature>
<keyword evidence="7 8" id="KW-0472">Membrane</keyword>
<protein>
    <recommendedName>
        <fullName evidence="8">CASP-like protein</fullName>
    </recommendedName>
</protein>
<evidence type="ECO:0000256" key="8">
    <source>
        <dbReference type="RuleBase" id="RU361233"/>
    </source>
</evidence>
<feature type="transmembrane region" description="Helical" evidence="8">
    <location>
        <begin position="50"/>
        <end position="71"/>
    </location>
</feature>
<dbReference type="PANTHER" id="PTHR36488">
    <property type="entry name" value="CASP-LIKE PROTEIN 1U1"/>
    <property type="match status" value="1"/>
</dbReference>
<evidence type="ECO:0000256" key="1">
    <source>
        <dbReference type="ARBA" id="ARBA00004651"/>
    </source>
</evidence>
<comment type="similarity">
    <text evidence="2 8">Belongs to the Casparian strip membrane proteins (CASP) family.</text>
</comment>